<sequence length="560" mass="60512">MPYVIAFVVILGIAIFVVWIAFIYLMRLLGFLIACSVVVAAFTFTAGLLWGVVLPIRVLRGRASVTPRVATPQLIRDGQIFKGAPRGAAREFGWDAAWPLYVPYQLRFDAAAVRGEAALLVEDVRGLATRWWPTSDKVLLQALLSVARFLLLGIPAYAYILGLFSGIFLWMTIVGVIQALVVSAQWITTRLLRIRESRHMKKHAATVKCTRCYRETNMPSYRCLNPQCPRIHRDVNPGPLGIRTRICECEEKIPLTVAAASRALTAHCPFCDAELPRGAGSRRVVVAPVFGSVGSGKTQFLATTATALHSMSEDEGTPTGLSALTPAAEQFLANSVEETSAGSAPLKTQHHDRPEGYPFLITGHGSDVELHLMDAAGENFVHSDSSRSLGYLDLSTSLLFLLDPLTIPEVREQLTLSGVGVQVAQGQASDAYASVVDRLRDSGEDLRKKKLAVVVTKADVVGQIFASEPLPEDSAGVRGWLYSHGGDNLVRRIEADFQEVAYFGVDSTPGVSARSASHPLRVIDWVLANGGAEPLSAGPVDPPSPGTDAPDELNKEAAHS</sequence>
<feature type="transmembrane region" description="Helical" evidence="2">
    <location>
        <begin position="5"/>
        <end position="25"/>
    </location>
</feature>
<dbReference type="AlphaFoldDB" id="A0A5N6MIA9"/>
<evidence type="ECO:0000259" key="3">
    <source>
        <dbReference type="Pfam" id="PF19993"/>
    </source>
</evidence>
<feature type="region of interest" description="Disordered" evidence="1">
    <location>
        <begin position="533"/>
        <end position="560"/>
    </location>
</feature>
<dbReference type="RefSeq" id="WP_152272365.1">
    <property type="nucleotide sequence ID" value="NZ_VTFX01000004.1"/>
</dbReference>
<feature type="transmembrane region" description="Helical" evidence="2">
    <location>
        <begin position="167"/>
        <end position="192"/>
    </location>
</feature>
<keyword evidence="2" id="KW-1133">Transmembrane helix</keyword>
<dbReference type="EMBL" id="VTFX01000004">
    <property type="protein sequence ID" value="KAD3633153.1"/>
    <property type="molecule type" value="Genomic_DNA"/>
</dbReference>
<organism evidence="4 5">
    <name type="scientific">Arthrobacter yangruifuii</name>
    <dbReference type="NCBI Taxonomy" id="2606616"/>
    <lineage>
        <taxon>Bacteria</taxon>
        <taxon>Bacillati</taxon>
        <taxon>Actinomycetota</taxon>
        <taxon>Actinomycetes</taxon>
        <taxon>Micrococcales</taxon>
        <taxon>Micrococcaceae</taxon>
        <taxon>Arthrobacter</taxon>
    </lineage>
</organism>
<dbReference type="InterPro" id="IPR045528">
    <property type="entry name" value="DO-GTPase2"/>
</dbReference>
<feature type="transmembrane region" description="Helical" evidence="2">
    <location>
        <begin position="138"/>
        <end position="161"/>
    </location>
</feature>
<accession>A0A5N6MIA9</accession>
<reference evidence="4 5" key="1">
    <citation type="submission" date="2019-08" db="EMBL/GenBank/DDBJ databases">
        <title>Arthrobacter sp. nov., isolated from plateau pika and Tibetan wild ass.</title>
        <authorList>
            <person name="Ge Y."/>
        </authorList>
    </citation>
    <scope>NUCLEOTIDE SEQUENCE [LARGE SCALE GENOMIC DNA]</scope>
    <source>
        <strain evidence="4 5">785</strain>
    </source>
</reference>
<keyword evidence="2" id="KW-0812">Transmembrane</keyword>
<keyword evidence="2" id="KW-0472">Membrane</keyword>
<keyword evidence="5" id="KW-1185">Reference proteome</keyword>
<protein>
    <recommendedName>
        <fullName evidence="3">Double-GTPase 2 domain-containing protein</fullName>
    </recommendedName>
</protein>
<name>A0A5N6MIA9_9MICC</name>
<dbReference type="Pfam" id="PF19993">
    <property type="entry name" value="DO-GTPase2"/>
    <property type="match status" value="1"/>
</dbReference>
<feature type="transmembrane region" description="Helical" evidence="2">
    <location>
        <begin position="31"/>
        <end position="54"/>
    </location>
</feature>
<gene>
    <name evidence="4" type="ORF">GD627_10030</name>
</gene>
<evidence type="ECO:0000313" key="4">
    <source>
        <dbReference type="EMBL" id="KAD3633153.1"/>
    </source>
</evidence>
<dbReference type="Proteomes" id="UP000326852">
    <property type="component" value="Unassembled WGS sequence"/>
</dbReference>
<evidence type="ECO:0000256" key="1">
    <source>
        <dbReference type="SAM" id="MobiDB-lite"/>
    </source>
</evidence>
<proteinExistence type="predicted"/>
<evidence type="ECO:0000313" key="5">
    <source>
        <dbReference type="Proteomes" id="UP000326852"/>
    </source>
</evidence>
<comment type="caution">
    <text evidence="4">The sequence shown here is derived from an EMBL/GenBank/DDBJ whole genome shotgun (WGS) entry which is preliminary data.</text>
</comment>
<evidence type="ECO:0000256" key="2">
    <source>
        <dbReference type="SAM" id="Phobius"/>
    </source>
</evidence>
<feature type="domain" description="Double-GTPase 2" evidence="3">
    <location>
        <begin position="288"/>
        <end position="506"/>
    </location>
</feature>